<dbReference type="InterPro" id="IPR024775">
    <property type="entry name" value="DinB-like"/>
</dbReference>
<keyword evidence="3" id="KW-1185">Reference proteome</keyword>
<evidence type="ECO:0000313" key="2">
    <source>
        <dbReference type="EMBL" id="GAA0879790.1"/>
    </source>
</evidence>
<protein>
    <recommendedName>
        <fullName evidence="1">DinB-like domain-containing protein</fullName>
    </recommendedName>
</protein>
<dbReference type="SUPFAM" id="SSF109854">
    <property type="entry name" value="DinB/YfiT-like putative metalloenzymes"/>
    <property type="match status" value="1"/>
</dbReference>
<organism evidence="2 3">
    <name type="scientific">Algoriphagus jejuensis</name>
    <dbReference type="NCBI Taxonomy" id="419934"/>
    <lineage>
        <taxon>Bacteria</taxon>
        <taxon>Pseudomonadati</taxon>
        <taxon>Bacteroidota</taxon>
        <taxon>Cytophagia</taxon>
        <taxon>Cytophagales</taxon>
        <taxon>Cyclobacteriaceae</taxon>
        <taxon>Algoriphagus</taxon>
    </lineage>
</organism>
<dbReference type="EMBL" id="BAAAFI010000033">
    <property type="protein sequence ID" value="GAA0879790.1"/>
    <property type="molecule type" value="Genomic_DNA"/>
</dbReference>
<comment type="caution">
    <text evidence="2">The sequence shown here is derived from an EMBL/GenBank/DDBJ whole genome shotgun (WGS) entry which is preliminary data.</text>
</comment>
<name>A0ABN1N2E0_9BACT</name>
<dbReference type="Proteomes" id="UP001500469">
    <property type="component" value="Unassembled WGS sequence"/>
</dbReference>
<evidence type="ECO:0000313" key="3">
    <source>
        <dbReference type="Proteomes" id="UP001500469"/>
    </source>
</evidence>
<reference evidence="2 3" key="1">
    <citation type="journal article" date="2019" name="Int. J. Syst. Evol. Microbiol.">
        <title>The Global Catalogue of Microorganisms (GCM) 10K type strain sequencing project: providing services to taxonomists for standard genome sequencing and annotation.</title>
        <authorList>
            <consortium name="The Broad Institute Genomics Platform"/>
            <consortium name="The Broad Institute Genome Sequencing Center for Infectious Disease"/>
            <person name="Wu L."/>
            <person name="Ma J."/>
        </authorList>
    </citation>
    <scope>NUCLEOTIDE SEQUENCE [LARGE SCALE GENOMIC DNA]</scope>
    <source>
        <strain evidence="2 3">JCM 16112</strain>
    </source>
</reference>
<dbReference type="RefSeq" id="WP_343852563.1">
    <property type="nucleotide sequence ID" value="NZ_BAAAFI010000033.1"/>
</dbReference>
<sequence length="152" mass="17635">MEENIRLVSLFEKLFDGHPWIDSSIQGTLSQITAETANKRLLPNSNTIWEIVNHLIEWKVNVQQRLDGKIMETPANNYISPIVDPSEQAWKDTLRRLDLVQKQWIDFLKQLDTVSYDSIYPPSQSTFYEQILGILQHDAYHLGQIVILAKQS</sequence>
<evidence type="ECO:0000259" key="1">
    <source>
        <dbReference type="Pfam" id="PF12867"/>
    </source>
</evidence>
<dbReference type="Gene3D" id="1.20.120.450">
    <property type="entry name" value="dinb family like domain"/>
    <property type="match status" value="1"/>
</dbReference>
<proteinExistence type="predicted"/>
<feature type="domain" description="DinB-like" evidence="1">
    <location>
        <begin position="27"/>
        <end position="145"/>
    </location>
</feature>
<dbReference type="Pfam" id="PF12867">
    <property type="entry name" value="DinB_2"/>
    <property type="match status" value="1"/>
</dbReference>
<accession>A0ABN1N2E0</accession>
<dbReference type="InterPro" id="IPR034660">
    <property type="entry name" value="DinB/YfiT-like"/>
</dbReference>
<gene>
    <name evidence="2" type="ORF">GCM10009119_27590</name>
</gene>